<dbReference type="RefSeq" id="WP_161245085.1">
    <property type="nucleotide sequence ID" value="NZ_BMUU01000006.1"/>
</dbReference>
<protein>
    <submittedName>
        <fullName evidence="1">Uncharacterized protein</fullName>
    </submittedName>
</protein>
<proteinExistence type="predicted"/>
<organism evidence="1 2">
    <name type="scientific">Streptomyces xanthochromogenes</name>
    <dbReference type="NCBI Taxonomy" id="67384"/>
    <lineage>
        <taxon>Bacteria</taxon>
        <taxon>Bacillati</taxon>
        <taxon>Actinomycetota</taxon>
        <taxon>Actinomycetes</taxon>
        <taxon>Kitasatosporales</taxon>
        <taxon>Streptomycetaceae</taxon>
        <taxon>Streptomyces</taxon>
    </lineage>
</organism>
<dbReference type="EMBL" id="BMUU01000006">
    <property type="protein sequence ID" value="GGY41775.1"/>
    <property type="molecule type" value="Genomic_DNA"/>
</dbReference>
<evidence type="ECO:0000313" key="1">
    <source>
        <dbReference type="EMBL" id="GGY41775.1"/>
    </source>
</evidence>
<dbReference type="GeneID" id="96291929"/>
<comment type="caution">
    <text evidence="1">The sequence shown here is derived from an EMBL/GenBank/DDBJ whole genome shotgun (WGS) entry which is preliminary data.</text>
</comment>
<name>A0ABQ3AD75_9ACTN</name>
<accession>A0ABQ3AD75</accession>
<sequence length="210" mass="22011">MATASITGAVVTVNVEGATPLRLDMSLQRHSYRHCATSTVAGEINSLLYASVDDATVTAEAVEVGEQVETLLAKAKGSWKALFGKTLTVGSGRTYLVDNSGLNPNGSPNHFFVTGGTGVWSKVSQADYVAARDVRRAEEAITARRGRGDTYDYLDSKKLNEKRAEPGGATNPVVQAVQAARVSIAAASADDAALIAASGRKDLVTLIRSV</sequence>
<evidence type="ECO:0000313" key="2">
    <source>
        <dbReference type="Proteomes" id="UP000600946"/>
    </source>
</evidence>
<reference evidence="2" key="1">
    <citation type="journal article" date="2019" name="Int. J. Syst. Evol. Microbiol.">
        <title>The Global Catalogue of Microorganisms (GCM) 10K type strain sequencing project: providing services to taxonomists for standard genome sequencing and annotation.</title>
        <authorList>
            <consortium name="The Broad Institute Genomics Platform"/>
            <consortium name="The Broad Institute Genome Sequencing Center for Infectious Disease"/>
            <person name="Wu L."/>
            <person name="Ma J."/>
        </authorList>
    </citation>
    <scope>NUCLEOTIDE SEQUENCE [LARGE SCALE GENOMIC DNA]</scope>
    <source>
        <strain evidence="2">JCM 4594</strain>
    </source>
</reference>
<gene>
    <name evidence="1" type="ORF">GCM10010326_39900</name>
</gene>
<keyword evidence="2" id="KW-1185">Reference proteome</keyword>
<dbReference type="Proteomes" id="UP000600946">
    <property type="component" value="Unassembled WGS sequence"/>
</dbReference>